<accession>A0A410RU75</accession>
<name>A0A410RU75_CORCK</name>
<reference evidence="2 3" key="1">
    <citation type="submission" date="2018-12" db="EMBL/GenBank/DDBJ databases">
        <title>Complete Genome Sequence of the Corallopyronin A producing Myxobacterium Corallococcus coralloides B035.</title>
        <authorList>
            <person name="Bouhired S.M."/>
            <person name="Rupp O."/>
            <person name="Blom J."/>
            <person name="Schaeberle T.F."/>
            <person name="Kehraus S."/>
            <person name="Schiefer A."/>
            <person name="Pfarr K."/>
            <person name="Goesmann A."/>
            <person name="Hoerauf A."/>
            <person name="Koenig G.M."/>
        </authorList>
    </citation>
    <scope>NUCLEOTIDE SEQUENCE [LARGE SCALE GENOMIC DNA]</scope>
    <source>
        <strain evidence="2 3">B035</strain>
    </source>
</reference>
<dbReference type="Proteomes" id="UP000288758">
    <property type="component" value="Chromosome"/>
</dbReference>
<feature type="region of interest" description="Disordered" evidence="1">
    <location>
        <begin position="271"/>
        <end position="290"/>
    </location>
</feature>
<proteinExistence type="predicted"/>
<protein>
    <submittedName>
        <fullName evidence="2">Uncharacterized protein</fullName>
    </submittedName>
</protein>
<sequence length="290" mass="32363">MNKRLFHRPARHDDNPEYKALLEEHPIHSQLREHLEAMWSQFRHLASDHCQSEFPRQTHRRFWEMYLCAALLDSGLCLEELPDDSPDARIRLPSGKSVWLEAIAADAGEIDNPNSVPPLSELPPGVVKVIALPEEQILLRITSAIASKIKQRAKRIQRNIVTNEDPYIIAVNAGNVPYAMASREPPIVLRAIFPIGHQYFTLNRFSHDITDSGWTFRSGIIKKPKIIASPALPTSACSGASRAPIPGQAEQGFRSKVSSCSGDAEQAFRACRAPIPVKPSRHSGEAEHPR</sequence>
<gene>
    <name evidence="2" type="ORF">EJ065_3885</name>
</gene>
<evidence type="ECO:0000313" key="3">
    <source>
        <dbReference type="Proteomes" id="UP000288758"/>
    </source>
</evidence>
<dbReference type="EMBL" id="CP034669">
    <property type="protein sequence ID" value="QAT85445.1"/>
    <property type="molecule type" value="Genomic_DNA"/>
</dbReference>
<evidence type="ECO:0000256" key="1">
    <source>
        <dbReference type="SAM" id="MobiDB-lite"/>
    </source>
</evidence>
<dbReference type="AlphaFoldDB" id="A0A410RU75"/>
<organism evidence="2 3">
    <name type="scientific">Corallococcus coralloides</name>
    <name type="common">Myxococcus coralloides</name>
    <dbReference type="NCBI Taxonomy" id="184914"/>
    <lineage>
        <taxon>Bacteria</taxon>
        <taxon>Pseudomonadati</taxon>
        <taxon>Myxococcota</taxon>
        <taxon>Myxococcia</taxon>
        <taxon>Myxococcales</taxon>
        <taxon>Cystobacterineae</taxon>
        <taxon>Myxococcaceae</taxon>
        <taxon>Corallococcus</taxon>
    </lineage>
</organism>
<dbReference type="RefSeq" id="WP_128797212.1">
    <property type="nucleotide sequence ID" value="NZ_CP034669.1"/>
</dbReference>
<evidence type="ECO:0000313" key="2">
    <source>
        <dbReference type="EMBL" id="QAT85445.1"/>
    </source>
</evidence>